<name>A0A5B6W801_9ROSI</name>
<organism evidence="1 2">
    <name type="scientific">Gossypium australe</name>
    <dbReference type="NCBI Taxonomy" id="47621"/>
    <lineage>
        <taxon>Eukaryota</taxon>
        <taxon>Viridiplantae</taxon>
        <taxon>Streptophyta</taxon>
        <taxon>Embryophyta</taxon>
        <taxon>Tracheophyta</taxon>
        <taxon>Spermatophyta</taxon>
        <taxon>Magnoliopsida</taxon>
        <taxon>eudicotyledons</taxon>
        <taxon>Gunneridae</taxon>
        <taxon>Pentapetalae</taxon>
        <taxon>rosids</taxon>
        <taxon>malvids</taxon>
        <taxon>Malvales</taxon>
        <taxon>Malvaceae</taxon>
        <taxon>Malvoideae</taxon>
        <taxon>Gossypium</taxon>
    </lineage>
</organism>
<dbReference type="Gene3D" id="3.10.10.10">
    <property type="entry name" value="HIV Type 1 Reverse Transcriptase, subunit A, domain 1"/>
    <property type="match status" value="1"/>
</dbReference>
<dbReference type="GO" id="GO:0006508">
    <property type="term" value="P:proteolysis"/>
    <property type="evidence" value="ECO:0007669"/>
    <property type="project" value="UniProtKB-KW"/>
</dbReference>
<dbReference type="EMBL" id="SMMG02000004">
    <property type="protein sequence ID" value="KAA3477413.1"/>
    <property type="molecule type" value="Genomic_DNA"/>
</dbReference>
<dbReference type="InterPro" id="IPR043502">
    <property type="entry name" value="DNA/RNA_pol_sf"/>
</dbReference>
<protein>
    <submittedName>
        <fullName evidence="1">Gag protease polyprotein</fullName>
    </submittedName>
</protein>
<dbReference type="SUPFAM" id="SSF56672">
    <property type="entry name" value="DNA/RNA polymerases"/>
    <property type="match status" value="1"/>
</dbReference>
<dbReference type="AlphaFoldDB" id="A0A5B6W801"/>
<sequence>MDWLILHDAIVNCRRRQIVLKWQNGETVRIESDRFVSAANIISTFSTQKCVRKGCEAYLAYILDTRTSKLKLESIPTINDFADVFPEELLGLLLVRDIDFAIDLVLRTSPISISPYRMAPTKLKELKALLQELSDRGFVLPSFSP</sequence>
<proteinExistence type="predicted"/>
<keyword evidence="1" id="KW-0645">Protease</keyword>
<dbReference type="PANTHER" id="PTHR15503:SF45">
    <property type="entry name" value="RNA-DIRECTED DNA POLYMERASE HOMOLOG"/>
    <property type="match status" value="1"/>
</dbReference>
<gene>
    <name evidence="1" type="ORF">EPI10_011301</name>
</gene>
<evidence type="ECO:0000313" key="2">
    <source>
        <dbReference type="Proteomes" id="UP000325315"/>
    </source>
</evidence>
<dbReference type="Proteomes" id="UP000325315">
    <property type="component" value="Unassembled WGS sequence"/>
</dbReference>
<reference evidence="2" key="1">
    <citation type="journal article" date="2019" name="Plant Biotechnol. J.">
        <title>Genome sequencing of the Australian wild diploid species Gossypium australe highlights disease resistance and delayed gland morphogenesis.</title>
        <authorList>
            <person name="Cai Y."/>
            <person name="Cai X."/>
            <person name="Wang Q."/>
            <person name="Wang P."/>
            <person name="Zhang Y."/>
            <person name="Cai C."/>
            <person name="Xu Y."/>
            <person name="Wang K."/>
            <person name="Zhou Z."/>
            <person name="Wang C."/>
            <person name="Geng S."/>
            <person name="Li B."/>
            <person name="Dong Q."/>
            <person name="Hou Y."/>
            <person name="Wang H."/>
            <person name="Ai P."/>
            <person name="Liu Z."/>
            <person name="Yi F."/>
            <person name="Sun M."/>
            <person name="An G."/>
            <person name="Cheng J."/>
            <person name="Zhang Y."/>
            <person name="Shi Q."/>
            <person name="Xie Y."/>
            <person name="Shi X."/>
            <person name="Chang Y."/>
            <person name="Huang F."/>
            <person name="Chen Y."/>
            <person name="Hong S."/>
            <person name="Mi L."/>
            <person name="Sun Q."/>
            <person name="Zhang L."/>
            <person name="Zhou B."/>
            <person name="Peng R."/>
            <person name="Zhang X."/>
            <person name="Liu F."/>
        </authorList>
    </citation>
    <scope>NUCLEOTIDE SEQUENCE [LARGE SCALE GENOMIC DNA]</scope>
    <source>
        <strain evidence="2">cv. PA1801</strain>
    </source>
</reference>
<keyword evidence="2" id="KW-1185">Reference proteome</keyword>
<evidence type="ECO:0000313" key="1">
    <source>
        <dbReference type="EMBL" id="KAA3477413.1"/>
    </source>
</evidence>
<dbReference type="GO" id="GO:0008233">
    <property type="term" value="F:peptidase activity"/>
    <property type="evidence" value="ECO:0007669"/>
    <property type="project" value="UniProtKB-KW"/>
</dbReference>
<dbReference type="OrthoDB" id="1002399at2759"/>
<accession>A0A5B6W801</accession>
<keyword evidence="1" id="KW-0378">Hydrolase</keyword>
<comment type="caution">
    <text evidence="1">The sequence shown here is derived from an EMBL/GenBank/DDBJ whole genome shotgun (WGS) entry which is preliminary data.</text>
</comment>
<dbReference type="PANTHER" id="PTHR15503">
    <property type="entry name" value="LDOC1 RELATED"/>
    <property type="match status" value="1"/>
</dbReference>
<dbReference type="InterPro" id="IPR032567">
    <property type="entry name" value="RTL1-rel"/>
</dbReference>